<gene>
    <name evidence="1" type="ORF">BECKMB1821G_GA0114241_100469</name>
    <name evidence="3" type="ORF">BECKMB1821H_GA0114242_100285</name>
    <name evidence="2" type="ORF">BECKMB1821I_GA0114274_100667</name>
</gene>
<dbReference type="Gene3D" id="3.40.50.2000">
    <property type="entry name" value="Glycogen Phosphorylase B"/>
    <property type="match status" value="2"/>
</dbReference>
<dbReference type="GO" id="GO:0016740">
    <property type="term" value="F:transferase activity"/>
    <property type="evidence" value="ECO:0007669"/>
    <property type="project" value="UniProtKB-KW"/>
</dbReference>
<reference evidence="1" key="1">
    <citation type="submission" date="2019-02" db="EMBL/GenBank/DDBJ databases">
        <authorList>
            <person name="Gruber-Vodicka R. H."/>
            <person name="Seah K. B. B."/>
        </authorList>
    </citation>
    <scope>NUCLEOTIDE SEQUENCE</scope>
    <source>
        <strain evidence="1">BECK_BZ197</strain>
        <strain evidence="3">BECK_BZ198</strain>
        <strain evidence="2">BECK_BZ199</strain>
    </source>
</reference>
<accession>A0A450X269</accession>
<sequence length="425" mass="47577">MGGGVGKTVSGLVAQSARANSIYTHAVVSLELPEKSEFIDIVRDAGCNLLVAPSKEELIRQIKAADIVQIEFWNHPAIVEFLCKFPLPAMRLIVWCHVSGLSYPAIPAGIMEVANRFIFTSRCSWEASEVESLPAEAKKTLDVISSGGGLEVLPLPKRTTERPLRAGYLGSLNFSKLHPDYVDYVAAVRAPDFCVRMIGDETNREVLEHQCRTLGRPGLLEFAGYKTDVAMELAGLDVLVYLLNPNHYGTAENALLEAMAMGVAPIVMDNAAERYIVEHGDTGIIVRTPDDVATAIDDYLSSRPNERIEMGRRAAAVVRERYRYERMERAFSGHYDDLLTQPKREFTFVDFFGATPADWFRVFHRDASIFQDDGSVRLPERLRRYSLLERTKGSVFHFLGHFPHDALLGAWAKALEDWEANDYHV</sequence>
<protein>
    <submittedName>
        <fullName evidence="1">Glycosyl transferases group 1</fullName>
    </submittedName>
</protein>
<proteinExistence type="predicted"/>
<dbReference type="EMBL" id="CAADFO010000004">
    <property type="protein sequence ID" value="VFK23333.1"/>
    <property type="molecule type" value="Genomic_DNA"/>
</dbReference>
<dbReference type="CDD" id="cd03801">
    <property type="entry name" value="GT4_PimA-like"/>
    <property type="match status" value="1"/>
</dbReference>
<evidence type="ECO:0000313" key="1">
    <source>
        <dbReference type="EMBL" id="VFK23333.1"/>
    </source>
</evidence>
<dbReference type="PANTHER" id="PTHR12526">
    <property type="entry name" value="GLYCOSYLTRANSFERASE"/>
    <property type="match status" value="1"/>
</dbReference>
<organism evidence="1">
    <name type="scientific">Candidatus Kentrum sp. MB</name>
    <dbReference type="NCBI Taxonomy" id="2138164"/>
    <lineage>
        <taxon>Bacteria</taxon>
        <taxon>Pseudomonadati</taxon>
        <taxon>Pseudomonadota</taxon>
        <taxon>Gammaproteobacteria</taxon>
        <taxon>Candidatus Kentrum</taxon>
    </lineage>
</organism>
<dbReference type="EMBL" id="CAADGH010000002">
    <property type="protein sequence ID" value="VFK74264.1"/>
    <property type="molecule type" value="Genomic_DNA"/>
</dbReference>
<evidence type="ECO:0000313" key="3">
    <source>
        <dbReference type="EMBL" id="VFK74264.1"/>
    </source>
</evidence>
<dbReference type="EMBL" id="CAADFQ010000006">
    <property type="protein sequence ID" value="VFK28467.1"/>
    <property type="molecule type" value="Genomic_DNA"/>
</dbReference>
<name>A0A450X269_9GAMM</name>
<keyword evidence="1" id="KW-0808">Transferase</keyword>
<dbReference type="SUPFAM" id="SSF53756">
    <property type="entry name" value="UDP-Glycosyltransferase/glycogen phosphorylase"/>
    <property type="match status" value="1"/>
</dbReference>
<dbReference type="AlphaFoldDB" id="A0A450X269"/>
<dbReference type="Pfam" id="PF13692">
    <property type="entry name" value="Glyco_trans_1_4"/>
    <property type="match status" value="1"/>
</dbReference>
<evidence type="ECO:0000313" key="2">
    <source>
        <dbReference type="EMBL" id="VFK28467.1"/>
    </source>
</evidence>